<dbReference type="PANTHER" id="PTHR30305:SF1">
    <property type="entry name" value="HPR KINASE_PHOSPHORYLASE"/>
    <property type="match status" value="1"/>
</dbReference>
<dbReference type="InterPro" id="IPR028979">
    <property type="entry name" value="Ser_kin/Pase_Hpr-like_N_sf"/>
</dbReference>
<reference evidence="15" key="1">
    <citation type="submission" date="2016-09" db="EMBL/GenBank/DDBJ databases">
        <authorList>
            <person name="Koehorst J."/>
        </authorList>
    </citation>
    <scope>NUCLEOTIDE SEQUENCE [LARGE SCALE GENOMIC DNA]</scope>
</reference>
<evidence type="ECO:0000256" key="4">
    <source>
        <dbReference type="ARBA" id="ARBA00022527"/>
    </source>
</evidence>
<evidence type="ECO:0000313" key="14">
    <source>
        <dbReference type="EMBL" id="SEH94813.1"/>
    </source>
</evidence>
<feature type="binding site" evidence="11">
    <location>
        <position position="213"/>
    </location>
    <ligand>
        <name>Mg(2+)</name>
        <dbReference type="ChEBI" id="CHEBI:18420"/>
    </ligand>
</feature>
<feature type="active site" evidence="11">
    <location>
        <position position="171"/>
    </location>
</feature>
<dbReference type="GO" id="GO:0004674">
    <property type="term" value="F:protein serine/threonine kinase activity"/>
    <property type="evidence" value="ECO:0007669"/>
    <property type="project" value="UniProtKB-KW"/>
</dbReference>
<dbReference type="InterPro" id="IPR011104">
    <property type="entry name" value="Hpr_kin/Pase_C"/>
</dbReference>
<dbReference type="NCBIfam" id="TIGR00679">
    <property type="entry name" value="hpr-ser"/>
    <property type="match status" value="1"/>
</dbReference>
<comment type="domain">
    <text evidence="11">The Walker A ATP-binding motif also binds Pi and PPi.</text>
</comment>
<dbReference type="Gene3D" id="3.40.50.300">
    <property type="entry name" value="P-loop containing nucleotide triphosphate hydrolases"/>
    <property type="match status" value="1"/>
</dbReference>
<feature type="active site" evidence="11">
    <location>
        <position position="150"/>
    </location>
</feature>
<dbReference type="EMBL" id="LT629973">
    <property type="protein sequence ID" value="SEH94813.1"/>
    <property type="molecule type" value="Genomic_DNA"/>
</dbReference>
<evidence type="ECO:0000259" key="13">
    <source>
        <dbReference type="Pfam" id="PF07475"/>
    </source>
</evidence>
<comment type="catalytic activity">
    <reaction evidence="10 11">
        <text>[HPr protein]-O-phospho-L-serine + phosphate + H(+) = [HPr protein]-L-serine + diphosphate</text>
        <dbReference type="Rhea" id="RHEA:46604"/>
        <dbReference type="Rhea" id="RHEA-COMP:11602"/>
        <dbReference type="Rhea" id="RHEA-COMP:11603"/>
        <dbReference type="ChEBI" id="CHEBI:15378"/>
        <dbReference type="ChEBI" id="CHEBI:29999"/>
        <dbReference type="ChEBI" id="CHEBI:33019"/>
        <dbReference type="ChEBI" id="CHEBI:43474"/>
        <dbReference type="ChEBI" id="CHEBI:83421"/>
    </reaction>
</comment>
<feature type="domain" description="HPr kinase/phosphorylase C-terminal" evidence="13">
    <location>
        <begin position="142"/>
        <end position="308"/>
    </location>
</feature>
<dbReference type="Proteomes" id="UP000176204">
    <property type="component" value="Chromosome I"/>
</dbReference>
<comment type="subunit">
    <text evidence="3 11">Homohexamer.</text>
</comment>
<feature type="region of interest" description="Important for the catalytic mechanism of both phosphorylation and dephosphorylation" evidence="11">
    <location>
        <begin position="212"/>
        <end position="221"/>
    </location>
</feature>
<dbReference type="GO" id="GO:0004712">
    <property type="term" value="F:protein serine/threonine/tyrosine kinase activity"/>
    <property type="evidence" value="ECO:0007669"/>
    <property type="project" value="UniProtKB-UniRule"/>
</dbReference>
<keyword evidence="4 11" id="KW-0723">Serine/threonine-protein kinase</keyword>
<dbReference type="GO" id="GO:0005524">
    <property type="term" value="F:ATP binding"/>
    <property type="evidence" value="ECO:0007669"/>
    <property type="project" value="UniProtKB-UniRule"/>
</dbReference>
<dbReference type="PATRIC" id="fig|1679444.3.peg.577"/>
<dbReference type="GO" id="GO:0000287">
    <property type="term" value="F:magnesium ion binding"/>
    <property type="evidence" value="ECO:0007669"/>
    <property type="project" value="UniProtKB-UniRule"/>
</dbReference>
<dbReference type="EC" id="2.7.11.-" evidence="11"/>
<comment type="similarity">
    <text evidence="2 11">Belongs to the HPrK/P family.</text>
</comment>
<keyword evidence="8 11" id="KW-0067">ATP-binding</keyword>
<comment type="function">
    <text evidence="11">Catalyzes the ATP- as well as the pyrophosphate-dependent phosphorylation of a specific serine residue in HPr, a phosphocarrier protein of the phosphoenolpyruvate-dependent sugar phosphotransferase system (PTS). HprK/P also catalyzes the pyrophosphate-producing, inorganic phosphate-dependent dephosphorylation (phosphorolysis) of seryl-phosphorylated HPr (P-Ser-HPr).</text>
</comment>
<feature type="region of interest" description="Important for the catalytic mechanism of dephosphorylation" evidence="11">
    <location>
        <begin position="274"/>
        <end position="279"/>
    </location>
</feature>
<dbReference type="AlphaFoldDB" id="A0A1C7PBS2"/>
<dbReference type="InterPro" id="IPR003755">
    <property type="entry name" value="HPr(Ser)_kin/Pase"/>
</dbReference>
<feature type="binding site" evidence="11">
    <location>
        <begin position="165"/>
        <end position="172"/>
    </location>
    <ligand>
        <name>ATP</name>
        <dbReference type="ChEBI" id="CHEBI:30616"/>
    </ligand>
</feature>
<keyword evidence="15" id="KW-1185">Reference proteome</keyword>
<dbReference type="GO" id="GO:0006109">
    <property type="term" value="P:regulation of carbohydrate metabolic process"/>
    <property type="evidence" value="ECO:0007669"/>
    <property type="project" value="UniProtKB-UniRule"/>
</dbReference>
<feature type="domain" description="HPr(Ser) kinase/phosphorylase N-terminal" evidence="12">
    <location>
        <begin position="12"/>
        <end position="138"/>
    </location>
</feature>
<evidence type="ECO:0000256" key="1">
    <source>
        <dbReference type="ARBA" id="ARBA00001120"/>
    </source>
</evidence>
<evidence type="ECO:0000256" key="2">
    <source>
        <dbReference type="ARBA" id="ARBA00006883"/>
    </source>
</evidence>
<feature type="active site" description="Proton acceptor; for phosphorylation activity. Proton donor; for dephosphorylation activity" evidence="11">
    <location>
        <position position="189"/>
    </location>
</feature>
<dbReference type="GO" id="GO:0000155">
    <property type="term" value="F:phosphorelay sensor kinase activity"/>
    <property type="evidence" value="ECO:0007669"/>
    <property type="project" value="InterPro"/>
</dbReference>
<keyword evidence="5 11" id="KW-0808">Transferase</keyword>
<keyword evidence="11" id="KW-0460">Magnesium</keyword>
<comment type="catalytic activity">
    <reaction evidence="1 11">
        <text>[HPr protein]-L-serine + ATP = [HPr protein]-O-phospho-L-serine + ADP + H(+)</text>
        <dbReference type="Rhea" id="RHEA:46600"/>
        <dbReference type="Rhea" id="RHEA-COMP:11602"/>
        <dbReference type="Rhea" id="RHEA-COMP:11603"/>
        <dbReference type="ChEBI" id="CHEBI:15378"/>
        <dbReference type="ChEBI" id="CHEBI:29999"/>
        <dbReference type="ChEBI" id="CHEBI:30616"/>
        <dbReference type="ChEBI" id="CHEBI:83421"/>
        <dbReference type="ChEBI" id="CHEBI:456216"/>
    </reaction>
</comment>
<dbReference type="Gene3D" id="3.40.1390.20">
    <property type="entry name" value="HprK N-terminal domain-like"/>
    <property type="match status" value="1"/>
</dbReference>
<evidence type="ECO:0000256" key="7">
    <source>
        <dbReference type="ARBA" id="ARBA00022777"/>
    </source>
</evidence>
<dbReference type="STRING" id="1679444.PYTT_1987"/>
<dbReference type="SUPFAM" id="SSF53795">
    <property type="entry name" value="PEP carboxykinase-like"/>
    <property type="match status" value="1"/>
</dbReference>
<evidence type="ECO:0000259" key="12">
    <source>
        <dbReference type="Pfam" id="PF02603"/>
    </source>
</evidence>
<organism evidence="14 15">
    <name type="scientific">Akkermansia glycaniphila</name>
    <dbReference type="NCBI Taxonomy" id="1679444"/>
    <lineage>
        <taxon>Bacteria</taxon>
        <taxon>Pseudomonadati</taxon>
        <taxon>Verrucomicrobiota</taxon>
        <taxon>Verrucomicrobiia</taxon>
        <taxon>Verrucomicrobiales</taxon>
        <taxon>Akkermansiaceae</taxon>
        <taxon>Akkermansia</taxon>
    </lineage>
</organism>
<protein>
    <recommendedName>
        <fullName evidence="11">HPr kinase/phosphorylase</fullName>
        <shortName evidence="11">HPrK/P</shortName>
        <ecNumber evidence="11">2.7.11.-</ecNumber>
        <ecNumber evidence="11">2.7.4.-</ecNumber>
    </recommendedName>
    <alternativeName>
        <fullName evidence="11">HPr(Ser) kinase/phosphorylase</fullName>
    </alternativeName>
</protein>
<dbReference type="Pfam" id="PF02603">
    <property type="entry name" value="Hpr_kinase_N"/>
    <property type="match status" value="1"/>
</dbReference>
<evidence type="ECO:0000256" key="5">
    <source>
        <dbReference type="ARBA" id="ARBA00022679"/>
    </source>
</evidence>
<keyword evidence="9 11" id="KW-0511">Multifunctional enzyme</keyword>
<evidence type="ECO:0000256" key="9">
    <source>
        <dbReference type="ARBA" id="ARBA00023268"/>
    </source>
</evidence>
<dbReference type="OrthoDB" id="9778803at2"/>
<comment type="cofactor">
    <cofactor evidence="11">
        <name>Mg(2+)</name>
        <dbReference type="ChEBI" id="CHEBI:18420"/>
    </cofactor>
</comment>
<evidence type="ECO:0000256" key="3">
    <source>
        <dbReference type="ARBA" id="ARBA00011643"/>
    </source>
</evidence>
<evidence type="ECO:0000256" key="6">
    <source>
        <dbReference type="ARBA" id="ARBA00022741"/>
    </source>
</evidence>
<dbReference type="Pfam" id="PF07475">
    <property type="entry name" value="Hpr_kinase_C"/>
    <property type="match status" value="1"/>
</dbReference>
<feature type="active site" evidence="11">
    <location>
        <position position="253"/>
    </location>
</feature>
<feature type="binding site" evidence="11">
    <location>
        <position position="172"/>
    </location>
    <ligand>
        <name>Mg(2+)</name>
        <dbReference type="ChEBI" id="CHEBI:18420"/>
    </ligand>
</feature>
<dbReference type="RefSeq" id="WP_067775801.1">
    <property type="nucleotide sequence ID" value="NZ_JACVVN010000012.1"/>
</dbReference>
<dbReference type="InterPro" id="IPR011126">
    <property type="entry name" value="Hpr_kin/Pase_Hpr_N"/>
</dbReference>
<dbReference type="SUPFAM" id="SSF75138">
    <property type="entry name" value="HprK N-terminal domain-like"/>
    <property type="match status" value="1"/>
</dbReference>
<dbReference type="PANTHER" id="PTHR30305">
    <property type="entry name" value="PROTEIN YJDM-RELATED"/>
    <property type="match status" value="1"/>
</dbReference>
<dbReference type="InterPro" id="IPR027417">
    <property type="entry name" value="P-loop_NTPase"/>
</dbReference>
<proteinExistence type="inferred from homology"/>
<comment type="miscellaneous">
    <text evidence="11">Both phosphorylation and phosphorolysis are carried out by the same active site and suggest a common mechanism for both reactions.</text>
</comment>
<accession>A0A1C7PBS2</accession>
<dbReference type="EC" id="2.7.4.-" evidence="11"/>
<sequence length="322" mass="35279">MKEGPVKVVESVSVKHFYEKYMHVLRLALINSPKGLSRLIYEPAINRPGLAIAGFYAYFAHKRIQVFGAAEVAYLRKLPEGLRRSRVQRMYKGGVPCIIFARGEDAPPEILELADECAICVFKTDLVTMRFVNAATIILETEFAESTMLHGCMLDIRGIGLMIMGKSGVGKSETALGLIERGGSLVADDVVILRNVGGELIGSAPELSRGYMEVRGLGIVNVTNLFGMKALRQEKRLDLIVSLKSGDGSDLDRLGLERGSYTILGVPVLHVELPVAPGRDTSRLVEVAALDQYLKDVGYDMAGEFNRQLMRKFSAGGKNDTE</sequence>
<keyword evidence="11" id="KW-0479">Metal-binding</keyword>
<dbReference type="KEGG" id="agl:PYTT_1987"/>
<dbReference type="HAMAP" id="MF_01249">
    <property type="entry name" value="HPr_kinase"/>
    <property type="match status" value="1"/>
</dbReference>
<evidence type="ECO:0000256" key="10">
    <source>
        <dbReference type="ARBA" id="ARBA00047657"/>
    </source>
</evidence>
<evidence type="ECO:0000313" key="15">
    <source>
        <dbReference type="Proteomes" id="UP000176204"/>
    </source>
</evidence>
<keyword evidence="6 11" id="KW-0547">Nucleotide-binding</keyword>
<dbReference type="CDD" id="cd01918">
    <property type="entry name" value="HprK_C"/>
    <property type="match status" value="1"/>
</dbReference>
<evidence type="ECO:0000256" key="11">
    <source>
        <dbReference type="HAMAP-Rule" id="MF_01249"/>
    </source>
</evidence>
<name>A0A1C7PBS2_9BACT</name>
<keyword evidence="7 11" id="KW-0418">Kinase</keyword>
<evidence type="ECO:0000256" key="8">
    <source>
        <dbReference type="ARBA" id="ARBA00022840"/>
    </source>
</evidence>
<gene>
    <name evidence="11" type="primary">hprK</name>
    <name evidence="14" type="ORF">PYTT_1987</name>
</gene>